<dbReference type="InterPro" id="IPR011059">
    <property type="entry name" value="Metal-dep_hydrolase_composite"/>
</dbReference>
<dbReference type="Gene3D" id="3.10.310.70">
    <property type="match status" value="1"/>
</dbReference>
<keyword evidence="3" id="KW-1185">Reference proteome</keyword>
<reference evidence="2 3" key="1">
    <citation type="submission" date="2023-05" db="EMBL/GenBank/DDBJ databases">
        <title>Lithophilousrod everest ZFBP1038 complete genpme.</title>
        <authorList>
            <person name="Tian M."/>
        </authorList>
    </citation>
    <scope>NUCLEOTIDE SEQUENCE [LARGE SCALE GENOMIC DNA]</scope>
    <source>
        <strain evidence="2 3">ZFBP1038</strain>
    </source>
</reference>
<organism evidence="2 3">
    <name type="scientific">Saxibacter everestensis</name>
    <dbReference type="NCBI Taxonomy" id="2909229"/>
    <lineage>
        <taxon>Bacteria</taxon>
        <taxon>Bacillati</taxon>
        <taxon>Actinomycetota</taxon>
        <taxon>Actinomycetes</taxon>
        <taxon>Micrococcales</taxon>
        <taxon>Brevibacteriaceae</taxon>
        <taxon>Saxibacter</taxon>
    </lineage>
</organism>
<evidence type="ECO:0000313" key="3">
    <source>
        <dbReference type="Proteomes" id="UP001209083"/>
    </source>
</evidence>
<protein>
    <submittedName>
        <fullName evidence="2">Amidohydrolase</fullName>
        <ecNumber evidence="2">3.5.-.-</ecNumber>
    </submittedName>
</protein>
<feature type="domain" description="Amidohydrolase 3" evidence="1">
    <location>
        <begin position="47"/>
        <end position="535"/>
    </location>
</feature>
<sequence>MKIDSLWHGRFWTGDPDHPEARTIGVHNGRIVAVDEIGGLEAKTEFDFGQTRVIPGLHDAHHHTMGTGEQLAMVDLRYPKVKTLDELYDALAERAAQLPADAWVRGSGYDQNRLGDHPTAEGLDRAVGGRPAIVEHVSHHMIVANTRAFELAGAPDRLGYPDVPGGRVLRDRDGRASGLLQENAGERIRLEGAKVTAEESIEHLRLASDQAVSYGLTSLTEPGVLVGGALGINAPVLNSYQTAIETDVLRPRMTVMPFHQILHGLELNADGMKTLDLGIRTGFGDDRLRFGPVKIISDGSLIGRSAAVHDCFCGEQDNLGVMVVDPAELRDLVLAFHAAGWTVATHAIGDRAIDHALDAFAAAQAALPRAVRHRIEHFAIATDAQVSRCAELGVIPVPQGVFISEFGDGIVNAIGAERALGTYRMRSLLDAGMVVPGSTDSPVSDANPLVSIHDLVNRETSSGAPFGPAERVSIAEALQAYTYGSAYAVNRESDVGTLRIGQLADFVALSDDVLAVEAARIKDTTVTATVIGGELLLGADVVPQC</sequence>
<evidence type="ECO:0000259" key="1">
    <source>
        <dbReference type="Pfam" id="PF07969"/>
    </source>
</evidence>
<dbReference type="CDD" id="cd01300">
    <property type="entry name" value="YtcJ_like"/>
    <property type="match status" value="1"/>
</dbReference>
<dbReference type="Proteomes" id="UP001209083">
    <property type="component" value="Chromosome"/>
</dbReference>
<dbReference type="Gene3D" id="2.30.40.10">
    <property type="entry name" value="Urease, subunit C, domain 1"/>
    <property type="match status" value="1"/>
</dbReference>
<dbReference type="Gene3D" id="3.20.20.140">
    <property type="entry name" value="Metal-dependent hydrolases"/>
    <property type="match status" value="1"/>
</dbReference>
<name>A0ABY8QUA4_9MICO</name>
<dbReference type="PANTHER" id="PTHR22642:SF2">
    <property type="entry name" value="PROTEIN LONG AFTER FAR-RED 3"/>
    <property type="match status" value="1"/>
</dbReference>
<proteinExistence type="predicted"/>
<dbReference type="InterPro" id="IPR033932">
    <property type="entry name" value="YtcJ-like"/>
</dbReference>
<accession>A0ABY8QUA4</accession>
<dbReference type="InterPro" id="IPR013108">
    <property type="entry name" value="Amidohydro_3"/>
</dbReference>
<dbReference type="EC" id="3.5.-.-" evidence="2"/>
<dbReference type="GO" id="GO:0016787">
    <property type="term" value="F:hydrolase activity"/>
    <property type="evidence" value="ECO:0007669"/>
    <property type="project" value="UniProtKB-KW"/>
</dbReference>
<evidence type="ECO:0000313" key="2">
    <source>
        <dbReference type="EMBL" id="WGW11954.1"/>
    </source>
</evidence>
<dbReference type="EMBL" id="CP090958">
    <property type="protein sequence ID" value="WGW11954.1"/>
    <property type="molecule type" value="Genomic_DNA"/>
</dbReference>
<dbReference type="SUPFAM" id="SSF51338">
    <property type="entry name" value="Composite domain of metallo-dependent hydrolases"/>
    <property type="match status" value="1"/>
</dbReference>
<dbReference type="InterPro" id="IPR032466">
    <property type="entry name" value="Metal_Hydrolase"/>
</dbReference>
<gene>
    <name evidence="2" type="ORF">LWF01_18005</name>
</gene>
<keyword evidence="2" id="KW-0378">Hydrolase</keyword>
<dbReference type="SUPFAM" id="SSF51556">
    <property type="entry name" value="Metallo-dependent hydrolases"/>
    <property type="match status" value="1"/>
</dbReference>
<dbReference type="RefSeq" id="WP_349638750.1">
    <property type="nucleotide sequence ID" value="NZ_CP090958.1"/>
</dbReference>
<dbReference type="PANTHER" id="PTHR22642">
    <property type="entry name" value="IMIDAZOLONEPROPIONASE"/>
    <property type="match status" value="1"/>
</dbReference>
<dbReference type="Pfam" id="PF07969">
    <property type="entry name" value="Amidohydro_3"/>
    <property type="match status" value="1"/>
</dbReference>